<keyword evidence="8 14" id="KW-0658">Purine biosynthesis</keyword>
<dbReference type="Proteomes" id="UP000480929">
    <property type="component" value="Unassembled WGS sequence"/>
</dbReference>
<dbReference type="InterPro" id="IPR020561">
    <property type="entry name" value="PRibGlycinamid_synth_ATP-grasp"/>
</dbReference>
<dbReference type="Proteomes" id="UP000433575">
    <property type="component" value="Unassembled WGS sequence"/>
</dbReference>
<comment type="cofactor">
    <cofactor evidence="2">
        <name>Mg(2+)</name>
        <dbReference type="ChEBI" id="CHEBI:18420"/>
    </cofactor>
</comment>
<evidence type="ECO:0000313" key="19">
    <source>
        <dbReference type="Proteomes" id="UP000433575"/>
    </source>
</evidence>
<dbReference type="InterPro" id="IPR011761">
    <property type="entry name" value="ATP-grasp"/>
</dbReference>
<evidence type="ECO:0000256" key="15">
    <source>
        <dbReference type="PROSITE-ProRule" id="PRU00409"/>
    </source>
</evidence>
<comment type="pathway">
    <text evidence="3 14">Purine metabolism; IMP biosynthesis via de novo pathway; N(1)-(5-phospho-D-ribosyl)glycinamide from 5-phospho-alpha-D-ribose 1-diphosphate: step 2/2.</text>
</comment>
<evidence type="ECO:0000256" key="2">
    <source>
        <dbReference type="ARBA" id="ARBA00001946"/>
    </source>
</evidence>
<dbReference type="FunFam" id="3.30.1490.20:FF:000006">
    <property type="entry name" value="phosphoribosylamine--glycine ligase, chloroplastic-like"/>
    <property type="match status" value="1"/>
</dbReference>
<evidence type="ECO:0000256" key="9">
    <source>
        <dbReference type="ARBA" id="ARBA00022840"/>
    </source>
</evidence>
<dbReference type="Pfam" id="PF02843">
    <property type="entry name" value="GARS_C"/>
    <property type="match status" value="1"/>
</dbReference>
<keyword evidence="5 14" id="KW-0436">Ligase</keyword>
<comment type="similarity">
    <text evidence="11 14">Belongs to the GARS family.</text>
</comment>
<evidence type="ECO:0000256" key="13">
    <source>
        <dbReference type="ARBA" id="ARBA00042864"/>
    </source>
</evidence>
<keyword evidence="20" id="KW-1185">Reference proteome</keyword>
<evidence type="ECO:0000256" key="12">
    <source>
        <dbReference type="ARBA" id="ARBA00042242"/>
    </source>
</evidence>
<dbReference type="GO" id="GO:0046872">
    <property type="term" value="F:metal ion binding"/>
    <property type="evidence" value="ECO:0007669"/>
    <property type="project" value="UniProtKB-KW"/>
</dbReference>
<dbReference type="PROSITE" id="PS00184">
    <property type="entry name" value="GARS"/>
    <property type="match status" value="1"/>
</dbReference>
<dbReference type="SUPFAM" id="SSF56059">
    <property type="entry name" value="Glutathione synthetase ATP-binding domain-like"/>
    <property type="match status" value="1"/>
</dbReference>
<dbReference type="GO" id="GO:0006189">
    <property type="term" value="P:'de novo' IMP biosynthetic process"/>
    <property type="evidence" value="ECO:0007669"/>
    <property type="project" value="UniProtKB-UniRule"/>
</dbReference>
<evidence type="ECO:0000259" key="16">
    <source>
        <dbReference type="PROSITE" id="PS50975"/>
    </source>
</evidence>
<dbReference type="GO" id="GO:0009113">
    <property type="term" value="P:purine nucleobase biosynthetic process"/>
    <property type="evidence" value="ECO:0007669"/>
    <property type="project" value="InterPro"/>
</dbReference>
<dbReference type="NCBIfam" id="TIGR00877">
    <property type="entry name" value="purD"/>
    <property type="match status" value="1"/>
</dbReference>
<evidence type="ECO:0000256" key="4">
    <source>
        <dbReference type="ARBA" id="ARBA00013255"/>
    </source>
</evidence>
<evidence type="ECO:0000256" key="5">
    <source>
        <dbReference type="ARBA" id="ARBA00022598"/>
    </source>
</evidence>
<comment type="catalytic activity">
    <reaction evidence="14">
        <text>5-phospho-beta-D-ribosylamine + glycine + ATP = N(1)-(5-phospho-beta-D-ribosyl)glycinamide + ADP + phosphate + H(+)</text>
        <dbReference type="Rhea" id="RHEA:17453"/>
        <dbReference type="ChEBI" id="CHEBI:15378"/>
        <dbReference type="ChEBI" id="CHEBI:30616"/>
        <dbReference type="ChEBI" id="CHEBI:43474"/>
        <dbReference type="ChEBI" id="CHEBI:57305"/>
        <dbReference type="ChEBI" id="CHEBI:58681"/>
        <dbReference type="ChEBI" id="CHEBI:143788"/>
        <dbReference type="ChEBI" id="CHEBI:456216"/>
        <dbReference type="EC" id="6.3.4.13"/>
    </reaction>
</comment>
<dbReference type="AlphaFoldDB" id="A0A6N7S427"/>
<dbReference type="GO" id="GO:0005524">
    <property type="term" value="F:ATP binding"/>
    <property type="evidence" value="ECO:0007669"/>
    <property type="project" value="UniProtKB-UniRule"/>
</dbReference>
<dbReference type="InterPro" id="IPR016185">
    <property type="entry name" value="PreATP-grasp_dom_sf"/>
</dbReference>
<reference evidence="19 20" key="1">
    <citation type="journal article" date="2019" name="Nat. Med.">
        <title>A library of human gut bacterial isolates paired with longitudinal multiomics data enables mechanistic microbiome research.</title>
        <authorList>
            <person name="Poyet M."/>
            <person name="Groussin M."/>
            <person name="Gibbons S.M."/>
            <person name="Avila-Pacheco J."/>
            <person name="Jiang X."/>
            <person name="Kearney S.M."/>
            <person name="Perrotta A.R."/>
            <person name="Berdy B."/>
            <person name="Zhao S."/>
            <person name="Lieberman T.D."/>
            <person name="Swanson P.K."/>
            <person name="Smith M."/>
            <person name="Roesemann S."/>
            <person name="Alexander J.E."/>
            <person name="Rich S.A."/>
            <person name="Livny J."/>
            <person name="Vlamakis H."/>
            <person name="Clish C."/>
            <person name="Bullock K."/>
            <person name="Deik A."/>
            <person name="Scott J."/>
            <person name="Pierce K.A."/>
            <person name="Xavier R.J."/>
            <person name="Alm E.J."/>
        </authorList>
    </citation>
    <scope>NUCLEOTIDE SEQUENCE [LARGE SCALE GENOMIC DNA]</scope>
    <source>
        <strain evidence="17 19">BIOML-A4</strain>
        <strain evidence="18 20">BIOML-A5</strain>
    </source>
</reference>
<dbReference type="EMBL" id="WKPI01000006">
    <property type="protein sequence ID" value="MSC32594.1"/>
    <property type="molecule type" value="Genomic_DNA"/>
</dbReference>
<evidence type="ECO:0000256" key="7">
    <source>
        <dbReference type="ARBA" id="ARBA00022741"/>
    </source>
</evidence>
<comment type="cofactor">
    <cofactor evidence="1">
        <name>Mn(2+)</name>
        <dbReference type="ChEBI" id="CHEBI:29035"/>
    </cofactor>
</comment>
<dbReference type="InterPro" id="IPR020560">
    <property type="entry name" value="PRibGlycinamide_synth_C-dom"/>
</dbReference>
<evidence type="ECO:0000256" key="8">
    <source>
        <dbReference type="ARBA" id="ARBA00022755"/>
    </source>
</evidence>
<dbReference type="Gene3D" id="3.30.470.20">
    <property type="entry name" value="ATP-grasp fold, B domain"/>
    <property type="match status" value="1"/>
</dbReference>
<keyword evidence="9 15" id="KW-0067">ATP-binding</keyword>
<dbReference type="InterPro" id="IPR020559">
    <property type="entry name" value="PRibGlycinamide_synth_CS"/>
</dbReference>
<dbReference type="Gene3D" id="3.30.1490.20">
    <property type="entry name" value="ATP-grasp fold, A domain"/>
    <property type="match status" value="1"/>
</dbReference>
<evidence type="ECO:0000256" key="3">
    <source>
        <dbReference type="ARBA" id="ARBA00005174"/>
    </source>
</evidence>
<dbReference type="Gene3D" id="3.90.600.10">
    <property type="entry name" value="Phosphoribosylglycinamide synthetase, C-terminal domain"/>
    <property type="match status" value="1"/>
</dbReference>
<evidence type="ECO:0000256" key="11">
    <source>
        <dbReference type="ARBA" id="ARBA00038345"/>
    </source>
</evidence>
<dbReference type="InterPro" id="IPR037123">
    <property type="entry name" value="PRibGlycinamide_synth_C_sf"/>
</dbReference>
<evidence type="ECO:0000313" key="17">
    <source>
        <dbReference type="EMBL" id="MSA88432.1"/>
    </source>
</evidence>
<dbReference type="OrthoDB" id="9807240at2"/>
<accession>A0A6N7S427</accession>
<feature type="domain" description="ATP-grasp" evidence="16">
    <location>
        <begin position="108"/>
        <end position="314"/>
    </location>
</feature>
<dbReference type="InterPro" id="IPR011054">
    <property type="entry name" value="Rudment_hybrid_motif"/>
</dbReference>
<dbReference type="InterPro" id="IPR000115">
    <property type="entry name" value="PRibGlycinamide_synth"/>
</dbReference>
<name>A0A6N7S427_9FIRM</name>
<evidence type="ECO:0000256" key="10">
    <source>
        <dbReference type="ARBA" id="ARBA00023211"/>
    </source>
</evidence>
<dbReference type="Gene3D" id="3.40.50.20">
    <property type="match status" value="1"/>
</dbReference>
<evidence type="ECO:0000313" key="18">
    <source>
        <dbReference type="EMBL" id="MSC32594.1"/>
    </source>
</evidence>
<organism evidence="17 19">
    <name type="scientific">Holdemania massiliensis</name>
    <dbReference type="NCBI Taxonomy" id="1468449"/>
    <lineage>
        <taxon>Bacteria</taxon>
        <taxon>Bacillati</taxon>
        <taxon>Bacillota</taxon>
        <taxon>Erysipelotrichia</taxon>
        <taxon>Erysipelotrichales</taxon>
        <taxon>Erysipelotrichaceae</taxon>
        <taxon>Holdemania</taxon>
    </lineage>
</organism>
<gene>
    <name evidence="14 17" type="primary">purD</name>
    <name evidence="18" type="ORF">GKD88_05610</name>
    <name evidence="17" type="ORF">GKE08_03750</name>
</gene>
<protein>
    <recommendedName>
        <fullName evidence="4 14">Phosphoribosylamine--glycine ligase</fullName>
        <ecNumber evidence="4 14">6.3.4.13</ecNumber>
    </recommendedName>
    <alternativeName>
        <fullName evidence="14">GARS</fullName>
    </alternativeName>
    <alternativeName>
        <fullName evidence="12 14">Glycinamide ribonucleotide synthetase</fullName>
    </alternativeName>
    <alternativeName>
        <fullName evidence="13 14">Phosphoribosylglycinamide synthetase</fullName>
    </alternativeName>
</protein>
<dbReference type="PANTHER" id="PTHR43472:SF1">
    <property type="entry name" value="PHOSPHORIBOSYLAMINE--GLYCINE LIGASE, CHLOROPLASTIC"/>
    <property type="match status" value="1"/>
</dbReference>
<dbReference type="Pfam" id="PF02844">
    <property type="entry name" value="GARS_N"/>
    <property type="match status" value="1"/>
</dbReference>
<dbReference type="SUPFAM" id="SSF51246">
    <property type="entry name" value="Rudiment single hybrid motif"/>
    <property type="match status" value="1"/>
</dbReference>
<dbReference type="InterPro" id="IPR020562">
    <property type="entry name" value="PRibGlycinamide_synth_N"/>
</dbReference>
<dbReference type="InterPro" id="IPR013815">
    <property type="entry name" value="ATP_grasp_subdomain_1"/>
</dbReference>
<dbReference type="SUPFAM" id="SSF52440">
    <property type="entry name" value="PreATP-grasp domain"/>
    <property type="match status" value="1"/>
</dbReference>
<keyword evidence="10" id="KW-0464">Manganese</keyword>
<dbReference type="SMART" id="SM01210">
    <property type="entry name" value="GARS_C"/>
    <property type="match status" value="1"/>
</dbReference>
<proteinExistence type="inferred from homology"/>
<dbReference type="PROSITE" id="PS50975">
    <property type="entry name" value="ATP_GRASP"/>
    <property type="match status" value="1"/>
</dbReference>
<dbReference type="HAMAP" id="MF_00138">
    <property type="entry name" value="GARS"/>
    <property type="match status" value="1"/>
</dbReference>
<dbReference type="GO" id="GO:0004637">
    <property type="term" value="F:phosphoribosylamine-glycine ligase activity"/>
    <property type="evidence" value="ECO:0007669"/>
    <property type="project" value="UniProtKB-UniRule"/>
</dbReference>
<evidence type="ECO:0000256" key="6">
    <source>
        <dbReference type="ARBA" id="ARBA00022723"/>
    </source>
</evidence>
<dbReference type="FunFam" id="3.90.600.10:FF:000001">
    <property type="entry name" value="Trifunctional purine biosynthetic protein adenosine-3"/>
    <property type="match status" value="1"/>
</dbReference>
<keyword evidence="6" id="KW-0479">Metal-binding</keyword>
<dbReference type="EMBL" id="WKPJ01000003">
    <property type="protein sequence ID" value="MSA88432.1"/>
    <property type="molecule type" value="Genomic_DNA"/>
</dbReference>
<sequence length="419" mass="44933">MAKVLVIGSGGREHALAWKFAQSPQVEKVYAAPGNPGMAEVAECVAIGVLEFDKLIAFVKAQAIDLTFVGPEVPLCEGIADAFAAAGLTVFGPSRTAARLEGSKAFAKAMMKKYAIPTAAYQSFSDYDQAKAYLEQQPMPIVLKADGLAAGKGVIIAQTQAEAQDALKEMMCGGLFDQAGATVVIEEYLEGEEFSQLAFVNGTTVIPMEIAQDHKRAFDHDEGLNTGGMGAYTPVSHLSKAVVEEAIEKIVKPMAAAMVQEGCPFTGILYAGCMATERGVKTIEYNVRFGDPETEVLMIALQEDLYEICMQVLQHQTLPLHWSKEPVLGVVLASQGYPESSTKGAKISNLEQVDATVFHMGTAHENGQLVTSGGRVLFVAAQRPTLKQAQAAVYAEIEKIDCDALFYRHDIGARGLQDC</sequence>
<evidence type="ECO:0000313" key="20">
    <source>
        <dbReference type="Proteomes" id="UP000480929"/>
    </source>
</evidence>
<evidence type="ECO:0000256" key="14">
    <source>
        <dbReference type="HAMAP-Rule" id="MF_00138"/>
    </source>
</evidence>
<dbReference type="EC" id="6.3.4.13" evidence="4 14"/>
<keyword evidence="7 15" id="KW-0547">Nucleotide-binding</keyword>
<dbReference type="UniPathway" id="UPA00074">
    <property type="reaction ID" value="UER00125"/>
</dbReference>
<dbReference type="PANTHER" id="PTHR43472">
    <property type="entry name" value="PHOSPHORIBOSYLAMINE--GLYCINE LIGASE"/>
    <property type="match status" value="1"/>
</dbReference>
<dbReference type="RefSeq" id="WP_154237998.1">
    <property type="nucleotide sequence ID" value="NZ_CALJPI010000083.1"/>
</dbReference>
<dbReference type="FunFam" id="3.40.50.20:FF:000006">
    <property type="entry name" value="Phosphoribosylamine--glycine ligase, chloroplastic"/>
    <property type="match status" value="1"/>
</dbReference>
<evidence type="ECO:0000256" key="1">
    <source>
        <dbReference type="ARBA" id="ARBA00001936"/>
    </source>
</evidence>
<comment type="caution">
    <text evidence="17">The sequence shown here is derived from an EMBL/GenBank/DDBJ whole genome shotgun (WGS) entry which is preliminary data.</text>
</comment>
<dbReference type="SMART" id="SM01209">
    <property type="entry name" value="GARS_A"/>
    <property type="match status" value="1"/>
</dbReference>
<dbReference type="Pfam" id="PF01071">
    <property type="entry name" value="GARS_A"/>
    <property type="match status" value="1"/>
</dbReference>